<feature type="chain" id="PRO_5011689017" description="Lipoprotein" evidence="1">
    <location>
        <begin position="20"/>
        <end position="157"/>
    </location>
</feature>
<evidence type="ECO:0000256" key="1">
    <source>
        <dbReference type="SAM" id="SignalP"/>
    </source>
</evidence>
<name>A0A1G5ITC7_9FLAO</name>
<dbReference type="AlphaFoldDB" id="A0A1G5ITC7"/>
<proteinExistence type="predicted"/>
<dbReference type="PROSITE" id="PS51257">
    <property type="entry name" value="PROKAR_LIPOPROTEIN"/>
    <property type="match status" value="1"/>
</dbReference>
<evidence type="ECO:0000313" key="3">
    <source>
        <dbReference type="Proteomes" id="UP000199354"/>
    </source>
</evidence>
<protein>
    <recommendedName>
        <fullName evidence="4">Lipoprotein</fullName>
    </recommendedName>
</protein>
<feature type="signal peptide" evidence="1">
    <location>
        <begin position="1"/>
        <end position="19"/>
    </location>
</feature>
<reference evidence="2 3" key="1">
    <citation type="submission" date="2016-10" db="EMBL/GenBank/DDBJ databases">
        <authorList>
            <person name="de Groot N.N."/>
        </authorList>
    </citation>
    <scope>NUCLEOTIDE SEQUENCE [LARGE SCALE GENOMIC DNA]</scope>
    <source>
        <strain evidence="2 3">CGMCC 1.7031</strain>
    </source>
</reference>
<gene>
    <name evidence="2" type="ORF">SAMN02927903_02382</name>
</gene>
<evidence type="ECO:0000313" key="2">
    <source>
        <dbReference type="EMBL" id="SCY79306.1"/>
    </source>
</evidence>
<dbReference type="STRING" id="490189.SAMN02927903_02382"/>
<keyword evidence="3" id="KW-1185">Reference proteome</keyword>
<dbReference type="RefSeq" id="WP_091144067.1">
    <property type="nucleotide sequence ID" value="NZ_FMVF01000011.1"/>
</dbReference>
<evidence type="ECO:0008006" key="4">
    <source>
        <dbReference type="Google" id="ProtNLM"/>
    </source>
</evidence>
<keyword evidence="1" id="KW-0732">Signal</keyword>
<organism evidence="2 3">
    <name type="scientific">Flavobacterium caeni</name>
    <dbReference type="NCBI Taxonomy" id="490189"/>
    <lineage>
        <taxon>Bacteria</taxon>
        <taxon>Pseudomonadati</taxon>
        <taxon>Bacteroidota</taxon>
        <taxon>Flavobacteriia</taxon>
        <taxon>Flavobacteriales</taxon>
        <taxon>Flavobacteriaceae</taxon>
        <taxon>Flavobacterium</taxon>
    </lineage>
</organism>
<sequence length="157" mass="17303">MKKILFPIVAALFIVSCSSDETSVYVPTIPTPSTNTLKATINGTEYTFDTFQVDTQTHTTPDHTYVDLEVRATISTDATKEISFSLEQDVPGTETIYFFYLMNGDEEFDTDHTGAAFTHNVTTNANKHIVGTFSGALARFDNSSTAEITNGSFDIKY</sequence>
<dbReference type="OrthoDB" id="1369329at2"/>
<accession>A0A1G5ITC7</accession>
<dbReference type="Proteomes" id="UP000199354">
    <property type="component" value="Unassembled WGS sequence"/>
</dbReference>
<dbReference type="EMBL" id="FMVF01000011">
    <property type="protein sequence ID" value="SCY79306.1"/>
    <property type="molecule type" value="Genomic_DNA"/>
</dbReference>